<feature type="compositionally biased region" description="Polar residues" evidence="1">
    <location>
        <begin position="314"/>
        <end position="325"/>
    </location>
</feature>
<gene>
    <name evidence="2" type="ORF">TcWFU_007664</name>
</gene>
<feature type="compositionally biased region" description="Basic and acidic residues" evidence="1">
    <location>
        <begin position="290"/>
        <end position="312"/>
    </location>
</feature>
<dbReference type="EMBL" id="JAKROA010000012">
    <property type="protein sequence ID" value="KAL5104509.1"/>
    <property type="molecule type" value="Genomic_DNA"/>
</dbReference>
<feature type="compositionally biased region" description="Basic and acidic residues" evidence="1">
    <location>
        <begin position="158"/>
        <end position="167"/>
    </location>
</feature>
<feature type="compositionally biased region" description="Polar residues" evidence="1">
    <location>
        <begin position="169"/>
        <end position="178"/>
    </location>
</feature>
<comment type="caution">
    <text evidence="2">The sequence shown here is derived from an EMBL/GenBank/DDBJ whole genome shotgun (WGS) entry which is preliminary data.</text>
</comment>
<name>A0ABR4Q4H2_9CEST</name>
<feature type="region of interest" description="Disordered" evidence="1">
    <location>
        <begin position="145"/>
        <end position="191"/>
    </location>
</feature>
<keyword evidence="3" id="KW-1185">Reference proteome</keyword>
<evidence type="ECO:0000313" key="3">
    <source>
        <dbReference type="Proteomes" id="UP001651158"/>
    </source>
</evidence>
<proteinExistence type="predicted"/>
<evidence type="ECO:0000256" key="1">
    <source>
        <dbReference type="SAM" id="MobiDB-lite"/>
    </source>
</evidence>
<reference evidence="2 3" key="1">
    <citation type="journal article" date="2022" name="Front. Cell. Infect. Microbiol.">
        <title>The Genomes of Two Strains of Taenia crassiceps the Animal Model for the Study of Human Cysticercosis.</title>
        <authorList>
            <person name="Bobes R.J."/>
            <person name="Estrada K."/>
            <person name="Rios-Valencia D.G."/>
            <person name="Calderon-Gallegos A."/>
            <person name="de la Torre P."/>
            <person name="Carrero J.C."/>
            <person name="Sanchez-Flores A."/>
            <person name="Laclette J.P."/>
        </authorList>
    </citation>
    <scope>NUCLEOTIDE SEQUENCE [LARGE SCALE GENOMIC DNA]</scope>
    <source>
        <strain evidence="2">WFUcys</strain>
    </source>
</reference>
<sequence>MSNTHNGSEPNEGCYFFKFRDEDAEKLLDEEKFRNRFASRKGNKTEQLNKETNNKKITTTRDYPIDNVEILFGRLDSLQKDVDKLKQHQTHLEVGRNVNIDTESEYDQGIKAVDTGNSNVIDEAVKHLNELENIIRALNVSGSYDIPDRDPQLLTSPEHLKDNDGSKPHSLSSPGISDSQERQKQMKQEEYANELKKQIEEKQRLKELERVKEREEDLVKIAKMHEFNTLGHRIRVKGEEPVDQKPALLDPKHSRYARGGNGIFGDPLTETQKQANAMYREELMNQIEEKKQREAKRIQEERELEQKAKEQEAINASPSNSIKQYNNAQPGEVVEMITSPRSPQEVRNKHNVCVQVGLERKCPQNKQKATKVVRTFNQSEKKRDASKLADLLAQVTKLKVELAAEERRIQQSRSGNEDNVQVYDPRLMNSGYFVNLLVLIRKPFPASFKDVLDNRNWRAPKQVHN</sequence>
<feature type="compositionally biased region" description="Basic and acidic residues" evidence="1">
    <location>
        <begin position="179"/>
        <end position="191"/>
    </location>
</feature>
<feature type="region of interest" description="Disordered" evidence="1">
    <location>
        <begin position="290"/>
        <end position="325"/>
    </location>
</feature>
<organism evidence="2 3">
    <name type="scientific">Taenia crassiceps</name>
    <dbReference type="NCBI Taxonomy" id="6207"/>
    <lineage>
        <taxon>Eukaryota</taxon>
        <taxon>Metazoa</taxon>
        <taxon>Spiralia</taxon>
        <taxon>Lophotrochozoa</taxon>
        <taxon>Platyhelminthes</taxon>
        <taxon>Cestoda</taxon>
        <taxon>Eucestoda</taxon>
        <taxon>Cyclophyllidea</taxon>
        <taxon>Taeniidae</taxon>
        <taxon>Taenia</taxon>
    </lineage>
</organism>
<dbReference type="Proteomes" id="UP001651158">
    <property type="component" value="Unassembled WGS sequence"/>
</dbReference>
<evidence type="ECO:0000313" key="2">
    <source>
        <dbReference type="EMBL" id="KAL5104509.1"/>
    </source>
</evidence>
<accession>A0ABR4Q4H2</accession>
<protein>
    <submittedName>
        <fullName evidence="2">Uncharacterized protein</fullName>
    </submittedName>
</protein>